<evidence type="ECO:0000256" key="5">
    <source>
        <dbReference type="ARBA" id="ARBA00022962"/>
    </source>
</evidence>
<evidence type="ECO:0000256" key="1">
    <source>
        <dbReference type="ARBA" id="ARBA00001031"/>
    </source>
</evidence>
<protein>
    <recommendedName>
        <fullName evidence="3">Glutamine--fructose-6-phosphate aminotransferase [isomerizing]</fullName>
        <ecNumber evidence="2">2.6.1.16</ecNumber>
    </recommendedName>
</protein>
<evidence type="ECO:0000259" key="6">
    <source>
        <dbReference type="PROSITE" id="PS51464"/>
    </source>
</evidence>
<dbReference type="RefSeq" id="WP_307284328.1">
    <property type="nucleotide sequence ID" value="NZ_JAUSVX010000024.1"/>
</dbReference>
<organism evidence="7 8">
    <name type="scientific">Labrys wisconsinensis</name>
    <dbReference type="NCBI Taxonomy" id="425677"/>
    <lineage>
        <taxon>Bacteria</taxon>
        <taxon>Pseudomonadati</taxon>
        <taxon>Pseudomonadota</taxon>
        <taxon>Alphaproteobacteria</taxon>
        <taxon>Hyphomicrobiales</taxon>
        <taxon>Xanthobacteraceae</taxon>
        <taxon>Labrys</taxon>
    </lineage>
</organism>
<evidence type="ECO:0000256" key="2">
    <source>
        <dbReference type="ARBA" id="ARBA00012916"/>
    </source>
</evidence>
<dbReference type="EC" id="2.6.1.16" evidence="2"/>
<dbReference type="GO" id="GO:0004360">
    <property type="term" value="F:glutamine-fructose-6-phosphate transaminase (isomerizing) activity"/>
    <property type="evidence" value="ECO:0007669"/>
    <property type="project" value="UniProtKB-EC"/>
</dbReference>
<sequence length="334" mass="33502">MDYRASIAWQPASLEASRRAVAAALDGLDLAPLRAGSLAVTGIGASYQAALAGAAGLRARGRRATAVHPSDLYDPAVDAGDAILALSASGRSRETVEAVRLRPGVPSYALCREAGNALAEAAGAVIAMASGADGGPNTTSYTASLQAFGLLAERAAPGPAADWAALPEAVERTIAAVREPAAAAAALLAGRTAIDCVGAGAALGTAGEASLLLREAVRVPAAPHDTLYMLHGPMESLDARTGLIVFGNGREVKLAEDMAALGCPTVLVTGRGDVAPAGTLAVIPVPAFGSPLADAVLQILPAQILVADMADAAGLTDVAFRYRQTDTKFPPKAG</sequence>
<evidence type="ECO:0000256" key="3">
    <source>
        <dbReference type="ARBA" id="ARBA00016090"/>
    </source>
</evidence>
<name>A0ABU0JMM8_9HYPH</name>
<dbReference type="PROSITE" id="PS51464">
    <property type="entry name" value="SIS"/>
    <property type="match status" value="1"/>
</dbReference>
<dbReference type="Proteomes" id="UP001242480">
    <property type="component" value="Unassembled WGS sequence"/>
</dbReference>
<feature type="domain" description="SIS" evidence="6">
    <location>
        <begin position="28"/>
        <end position="161"/>
    </location>
</feature>
<evidence type="ECO:0000313" key="7">
    <source>
        <dbReference type="EMBL" id="MDQ0474539.1"/>
    </source>
</evidence>
<evidence type="ECO:0000256" key="4">
    <source>
        <dbReference type="ARBA" id="ARBA00022576"/>
    </source>
</evidence>
<evidence type="ECO:0000313" key="8">
    <source>
        <dbReference type="Proteomes" id="UP001242480"/>
    </source>
</evidence>
<accession>A0ABU0JMM8</accession>
<comment type="caution">
    <text evidence="7">The sequence shown here is derived from an EMBL/GenBank/DDBJ whole genome shotgun (WGS) entry which is preliminary data.</text>
</comment>
<gene>
    <name evidence="7" type="ORF">QO011_007580</name>
</gene>
<reference evidence="7 8" key="1">
    <citation type="submission" date="2023-07" db="EMBL/GenBank/DDBJ databases">
        <title>Genomic Encyclopedia of Type Strains, Phase IV (KMG-IV): sequencing the most valuable type-strain genomes for metagenomic binning, comparative biology and taxonomic classification.</title>
        <authorList>
            <person name="Goeker M."/>
        </authorList>
    </citation>
    <scope>NUCLEOTIDE SEQUENCE [LARGE SCALE GENOMIC DNA]</scope>
    <source>
        <strain evidence="7 8">DSM 19619</strain>
    </source>
</reference>
<dbReference type="PANTHER" id="PTHR10937:SF0">
    <property type="entry name" value="GLUTAMINE--FRUCTOSE-6-PHOSPHATE TRANSAMINASE (ISOMERIZING)"/>
    <property type="match status" value="1"/>
</dbReference>
<keyword evidence="8" id="KW-1185">Reference proteome</keyword>
<dbReference type="Pfam" id="PF01380">
    <property type="entry name" value="SIS"/>
    <property type="match status" value="1"/>
</dbReference>
<dbReference type="InterPro" id="IPR001347">
    <property type="entry name" value="SIS_dom"/>
</dbReference>
<dbReference type="Gene3D" id="3.40.50.10490">
    <property type="entry name" value="Glucose-6-phosphate isomerase like protein, domain 1"/>
    <property type="match status" value="2"/>
</dbReference>
<dbReference type="EMBL" id="JAUSVX010000024">
    <property type="protein sequence ID" value="MDQ0474539.1"/>
    <property type="molecule type" value="Genomic_DNA"/>
</dbReference>
<keyword evidence="4 7" id="KW-0032">Aminotransferase</keyword>
<keyword evidence="5" id="KW-0315">Glutamine amidotransferase</keyword>
<keyword evidence="7" id="KW-0808">Transferase</keyword>
<dbReference type="InterPro" id="IPR046348">
    <property type="entry name" value="SIS_dom_sf"/>
</dbReference>
<dbReference type="PANTHER" id="PTHR10937">
    <property type="entry name" value="GLUCOSAMINE--FRUCTOSE-6-PHOSPHATE AMINOTRANSFERASE, ISOMERIZING"/>
    <property type="match status" value="1"/>
</dbReference>
<dbReference type="SUPFAM" id="SSF53697">
    <property type="entry name" value="SIS domain"/>
    <property type="match status" value="1"/>
</dbReference>
<proteinExistence type="predicted"/>
<comment type="catalytic activity">
    <reaction evidence="1">
        <text>D-fructose 6-phosphate + L-glutamine = D-glucosamine 6-phosphate + L-glutamate</text>
        <dbReference type="Rhea" id="RHEA:13237"/>
        <dbReference type="ChEBI" id="CHEBI:29985"/>
        <dbReference type="ChEBI" id="CHEBI:58359"/>
        <dbReference type="ChEBI" id="CHEBI:58725"/>
        <dbReference type="ChEBI" id="CHEBI:61527"/>
        <dbReference type="EC" id="2.6.1.16"/>
    </reaction>
</comment>